<evidence type="ECO:0000313" key="8">
    <source>
        <dbReference type="EMBL" id="EGG00271.1"/>
    </source>
</evidence>
<protein>
    <recommendedName>
        <fullName evidence="7">Zn(2)-C6 fungal-type domain-containing protein</fullName>
    </recommendedName>
</protein>
<evidence type="ECO:0000256" key="1">
    <source>
        <dbReference type="ARBA" id="ARBA00004123"/>
    </source>
</evidence>
<dbReference type="FunCoup" id="F4S543">
    <property type="interactions" value="1"/>
</dbReference>
<dbReference type="PANTHER" id="PTHR47338:SF5">
    <property type="entry name" value="ZN(II)2CYS6 TRANSCRIPTION FACTOR (EUROFUNG)"/>
    <property type="match status" value="1"/>
</dbReference>
<feature type="region of interest" description="Disordered" evidence="6">
    <location>
        <begin position="49"/>
        <end position="73"/>
    </location>
</feature>
<dbReference type="GO" id="GO:0005634">
    <property type="term" value="C:nucleus"/>
    <property type="evidence" value="ECO:0007669"/>
    <property type="project" value="UniProtKB-SubCell"/>
</dbReference>
<dbReference type="RefSeq" id="XP_007416470.1">
    <property type="nucleotide sequence ID" value="XM_007416408.1"/>
</dbReference>
<reference evidence="9" key="1">
    <citation type="journal article" date="2011" name="Proc. Natl. Acad. Sci. U.S.A.">
        <title>Obligate biotrophy features unraveled by the genomic analysis of rust fungi.</title>
        <authorList>
            <person name="Duplessis S."/>
            <person name="Cuomo C.A."/>
            <person name="Lin Y.-C."/>
            <person name="Aerts A."/>
            <person name="Tisserant E."/>
            <person name="Veneault-Fourrey C."/>
            <person name="Joly D.L."/>
            <person name="Hacquard S."/>
            <person name="Amselem J."/>
            <person name="Cantarel B.L."/>
            <person name="Chiu R."/>
            <person name="Coutinho P.M."/>
            <person name="Feau N."/>
            <person name="Field M."/>
            <person name="Frey P."/>
            <person name="Gelhaye E."/>
            <person name="Goldberg J."/>
            <person name="Grabherr M.G."/>
            <person name="Kodira C.D."/>
            <person name="Kohler A."/>
            <person name="Kuees U."/>
            <person name="Lindquist E.A."/>
            <person name="Lucas S.M."/>
            <person name="Mago R."/>
            <person name="Mauceli E."/>
            <person name="Morin E."/>
            <person name="Murat C."/>
            <person name="Pangilinan J.L."/>
            <person name="Park R."/>
            <person name="Pearson M."/>
            <person name="Quesneville H."/>
            <person name="Rouhier N."/>
            <person name="Sakthikumar S."/>
            <person name="Salamov A.A."/>
            <person name="Schmutz J."/>
            <person name="Selles B."/>
            <person name="Shapiro H."/>
            <person name="Tanguay P."/>
            <person name="Tuskan G.A."/>
            <person name="Henrissat B."/>
            <person name="Van de Peer Y."/>
            <person name="Rouze P."/>
            <person name="Ellis J.G."/>
            <person name="Dodds P.N."/>
            <person name="Schein J.E."/>
            <person name="Zhong S."/>
            <person name="Hamelin R.C."/>
            <person name="Grigoriev I.V."/>
            <person name="Szabo L.J."/>
            <person name="Martin F."/>
        </authorList>
    </citation>
    <scope>NUCLEOTIDE SEQUENCE [LARGE SCALE GENOMIC DNA]</scope>
    <source>
        <strain evidence="9">98AG31 / pathotype 3-4-7</strain>
    </source>
</reference>
<dbReference type="PROSITE" id="PS00463">
    <property type="entry name" value="ZN2_CY6_FUNGAL_1"/>
    <property type="match status" value="1"/>
</dbReference>
<feature type="compositionally biased region" description="Polar residues" evidence="6">
    <location>
        <begin position="49"/>
        <end position="62"/>
    </location>
</feature>
<dbReference type="EMBL" id="GL883149">
    <property type="protein sequence ID" value="EGG00271.1"/>
    <property type="molecule type" value="Genomic_DNA"/>
</dbReference>
<dbReference type="Gene3D" id="4.10.240.10">
    <property type="entry name" value="Zn(2)-C6 fungal-type DNA-binding domain"/>
    <property type="match status" value="1"/>
</dbReference>
<gene>
    <name evidence="8" type="ORF">MELLADRAFT_79292</name>
</gene>
<organism evidence="9">
    <name type="scientific">Melampsora larici-populina (strain 98AG31 / pathotype 3-4-7)</name>
    <name type="common">Poplar leaf rust fungus</name>
    <dbReference type="NCBI Taxonomy" id="747676"/>
    <lineage>
        <taxon>Eukaryota</taxon>
        <taxon>Fungi</taxon>
        <taxon>Dikarya</taxon>
        <taxon>Basidiomycota</taxon>
        <taxon>Pucciniomycotina</taxon>
        <taxon>Pucciniomycetes</taxon>
        <taxon>Pucciniales</taxon>
        <taxon>Melampsoraceae</taxon>
        <taxon>Melampsora</taxon>
    </lineage>
</organism>
<dbReference type="CDD" id="cd00067">
    <property type="entry name" value="GAL4"/>
    <property type="match status" value="1"/>
</dbReference>
<dbReference type="InterPro" id="IPR050815">
    <property type="entry name" value="TF_fung"/>
</dbReference>
<dbReference type="Proteomes" id="UP000001072">
    <property type="component" value="Unassembled WGS sequence"/>
</dbReference>
<evidence type="ECO:0000256" key="4">
    <source>
        <dbReference type="ARBA" id="ARBA00023163"/>
    </source>
</evidence>
<evidence type="ECO:0000256" key="2">
    <source>
        <dbReference type="ARBA" id="ARBA00022723"/>
    </source>
</evidence>
<dbReference type="GO" id="GO:0008270">
    <property type="term" value="F:zinc ion binding"/>
    <property type="evidence" value="ECO:0007669"/>
    <property type="project" value="InterPro"/>
</dbReference>
<comment type="subcellular location">
    <subcellularLocation>
        <location evidence="1">Nucleus</location>
    </subcellularLocation>
</comment>
<dbReference type="GO" id="GO:0006351">
    <property type="term" value="P:DNA-templated transcription"/>
    <property type="evidence" value="ECO:0007669"/>
    <property type="project" value="InterPro"/>
</dbReference>
<dbReference type="KEGG" id="mlr:MELLADRAFT_79292"/>
<evidence type="ECO:0000313" key="9">
    <source>
        <dbReference type="Proteomes" id="UP000001072"/>
    </source>
</evidence>
<dbReference type="HOGENOM" id="CLU_350240_0_0_1"/>
<dbReference type="AlphaFoldDB" id="F4S543"/>
<dbReference type="STRING" id="747676.F4S543"/>
<dbReference type="GO" id="GO:0003677">
    <property type="term" value="F:DNA binding"/>
    <property type="evidence" value="ECO:0007669"/>
    <property type="project" value="InterPro"/>
</dbReference>
<accession>F4S543</accession>
<evidence type="ECO:0000259" key="7">
    <source>
        <dbReference type="PROSITE" id="PS50048"/>
    </source>
</evidence>
<dbReference type="SUPFAM" id="SSF57701">
    <property type="entry name" value="Zn2/Cys6 DNA-binding domain"/>
    <property type="match status" value="1"/>
</dbReference>
<evidence type="ECO:0000256" key="3">
    <source>
        <dbReference type="ARBA" id="ARBA00023015"/>
    </source>
</evidence>
<evidence type="ECO:0000256" key="5">
    <source>
        <dbReference type="ARBA" id="ARBA00023242"/>
    </source>
</evidence>
<feature type="domain" description="Zn(2)-C6 fungal-type" evidence="7">
    <location>
        <begin position="111"/>
        <end position="141"/>
    </location>
</feature>
<proteinExistence type="predicted"/>
<dbReference type="GO" id="GO:0000981">
    <property type="term" value="F:DNA-binding transcription factor activity, RNA polymerase II-specific"/>
    <property type="evidence" value="ECO:0007669"/>
    <property type="project" value="InterPro"/>
</dbReference>
<dbReference type="Pfam" id="PF04082">
    <property type="entry name" value="Fungal_trans"/>
    <property type="match status" value="1"/>
</dbReference>
<dbReference type="InterPro" id="IPR036864">
    <property type="entry name" value="Zn2-C6_fun-type_DNA-bd_sf"/>
</dbReference>
<sequence length="804" mass="90898">MKEGSIYNKKLSNCLSNSIIMNLEINQNILPSTSTSTSTPDLLTTHQINNTLSNPPLKQSNELHQKHHKSSKLKLNTKLNHSSIKSNPHHHKVPSNQLNKRVKVGARASIACETCRRRKVRCSGQYPICSFCASRSLKCDYDGHPDLIKPTPNSPSNSFTPTNSTCLSTPSTSSTLNSSISNLNPLDLPDPEIQRLAVNAFFTHFSDESLFTFIHRPTLIRQLDTKTVDHEILLCILTLAGRFCDPLKALHAHDFQQTCHFYSTQLLNSIRSNPDVISLSRVQVLLMLGLHHCTQYQEQTGWMHIGTAVRMAQLLNLAHLDDEEPLISTPLTPRSRITTQQRTQHEQTLIDLDIKRRTFWACVLLERLFGDGKDRPAVISLRDGDLTTRFPCPDNEFIIGKQVSTARFSTKPLPVWAPNSHRSGIENEEADLFGQTMRIAELWNQVIGYVGKGGRHHDRRCPWLLDSSFGRLDEQLSEWDLNLPSHLRYSESNLVAHCMIGQGKAYGLMHLLYFTSLLYLHRDYLPFLPPLDYNPRNGPIDGESLWHPNQSGVEIVPPNPDWWKTSADTCFRSANAVTDMLINLSHHASRLTNPFAGYAILTAGTMHIHLWFWPLHAPYVKNVGEYLASDTKILNELKQTWSISQQWCQALNTHYALNSFIHDKDSATVMAPPLHLVRAGLMKIININAHGSSDQSTKSPTGILELIKKTHDIFSEPWPEPSTLPIPSESINHKQSQAEASELFKVRDRYEGDIRSHFVHDQERDGENVRLADLSQLNDWNVINLLSGWNVGIGNHSTGLDWVD</sequence>
<dbReference type="PROSITE" id="PS50048">
    <property type="entry name" value="ZN2_CY6_FUNGAL_2"/>
    <property type="match status" value="1"/>
</dbReference>
<dbReference type="CDD" id="cd12148">
    <property type="entry name" value="fungal_TF_MHR"/>
    <property type="match status" value="1"/>
</dbReference>
<dbReference type="eggNOG" id="ENOG502QS5N">
    <property type="taxonomic scope" value="Eukaryota"/>
</dbReference>
<dbReference type="OrthoDB" id="2399539at2759"/>
<dbReference type="Pfam" id="PF00172">
    <property type="entry name" value="Zn_clus"/>
    <property type="match status" value="1"/>
</dbReference>
<keyword evidence="3" id="KW-0805">Transcription regulation</keyword>
<feature type="region of interest" description="Disordered" evidence="6">
    <location>
        <begin position="151"/>
        <end position="170"/>
    </location>
</feature>
<dbReference type="GeneID" id="18933246"/>
<keyword evidence="9" id="KW-1185">Reference proteome</keyword>
<evidence type="ECO:0000256" key="6">
    <source>
        <dbReference type="SAM" id="MobiDB-lite"/>
    </source>
</evidence>
<keyword evidence="2" id="KW-0479">Metal-binding</keyword>
<dbReference type="InterPro" id="IPR001138">
    <property type="entry name" value="Zn2Cys6_DnaBD"/>
</dbReference>
<dbReference type="SMART" id="SM00066">
    <property type="entry name" value="GAL4"/>
    <property type="match status" value="1"/>
</dbReference>
<dbReference type="SMART" id="SM00906">
    <property type="entry name" value="Fungal_trans"/>
    <property type="match status" value="1"/>
</dbReference>
<keyword evidence="4" id="KW-0804">Transcription</keyword>
<keyword evidence="5" id="KW-0539">Nucleus</keyword>
<dbReference type="VEuPathDB" id="FungiDB:MELLADRAFT_79292"/>
<dbReference type="InterPro" id="IPR007219">
    <property type="entry name" value="XnlR_reg_dom"/>
</dbReference>
<dbReference type="InParanoid" id="F4S543"/>
<dbReference type="PANTHER" id="PTHR47338">
    <property type="entry name" value="ZN(II)2CYS6 TRANSCRIPTION FACTOR (EUROFUNG)-RELATED"/>
    <property type="match status" value="1"/>
</dbReference>
<name>F4S543_MELLP</name>